<dbReference type="InterPro" id="IPR057527">
    <property type="entry name" value="HVO_A0261-like_N"/>
</dbReference>
<dbReference type="SUPFAM" id="SSF46785">
    <property type="entry name" value="Winged helix' DNA-binding domain"/>
    <property type="match status" value="1"/>
</dbReference>
<evidence type="ECO:0000313" key="3">
    <source>
        <dbReference type="EMBL" id="KAB1187990.1"/>
    </source>
</evidence>
<feature type="domain" description="HVO-A0261-like N-terminal" evidence="2">
    <location>
        <begin position="13"/>
        <end position="86"/>
    </location>
</feature>
<reference evidence="3" key="1">
    <citation type="submission" date="2019-09" db="EMBL/GenBank/DDBJ databases">
        <title>Genomic analysis of Haloferax sp. CBA1149.</title>
        <authorList>
            <person name="Roh S.W."/>
        </authorList>
    </citation>
    <scope>NUCLEOTIDE SEQUENCE</scope>
    <source>
        <strain evidence="3">CBA1149</strain>
    </source>
</reference>
<dbReference type="EMBL" id="VZUS01000001">
    <property type="protein sequence ID" value="KAB1187990.1"/>
    <property type="molecule type" value="Genomic_DNA"/>
</dbReference>
<dbReference type="InterPro" id="IPR013561">
    <property type="entry name" value="FilR1_middle_dom"/>
</dbReference>
<protein>
    <submittedName>
        <fullName evidence="3">Helix-turn-helix domain-containing protein</fullName>
    </submittedName>
</protein>
<comment type="caution">
    <text evidence="3">The sequence shown here is derived from an EMBL/GenBank/DDBJ whole genome shotgun (WGS) entry which is preliminary data.</text>
</comment>
<dbReference type="Gene3D" id="1.10.10.10">
    <property type="entry name" value="Winged helix-like DNA-binding domain superfamily/Winged helix DNA-binding domain"/>
    <property type="match status" value="1"/>
</dbReference>
<dbReference type="Pfam" id="PF08350">
    <property type="entry name" value="FilR1_middle"/>
    <property type="match status" value="1"/>
</dbReference>
<name>A0A643JUR5_9EURY</name>
<sequence length="271" mass="30018">MTQNRAQRGEELLDLLVHRSRFVEALAERPRDKRTLAEDLDTSRSTVDRVLRDLQRVGFVRKQQGDYELTVVGRCALESFERYERAIHGVSNAQDLLRMLPRDAPLDPALFAGARVFTSSPDIPDGVIQELFTSVEEGERLYGIAPVAITGQLEPFYDAATAGGTEVEMIVANELLRKLLDAPRSRAVMVEQLQKDAVNIYRAEIPFGFGLWAVDDEAGIVVYTDTGVGGLALNDDPEAISWVTDCFASLQDDAELVTLSSIGEQRSDDTE</sequence>
<proteinExistence type="predicted"/>
<evidence type="ECO:0000259" key="2">
    <source>
        <dbReference type="Pfam" id="PF25213"/>
    </source>
</evidence>
<dbReference type="InterPro" id="IPR036390">
    <property type="entry name" value="WH_DNA-bd_sf"/>
</dbReference>
<dbReference type="InterPro" id="IPR036388">
    <property type="entry name" value="WH-like_DNA-bd_sf"/>
</dbReference>
<dbReference type="Pfam" id="PF25213">
    <property type="entry name" value="HVO_A0261_N"/>
    <property type="match status" value="1"/>
</dbReference>
<evidence type="ECO:0000259" key="1">
    <source>
        <dbReference type="Pfam" id="PF08350"/>
    </source>
</evidence>
<dbReference type="RefSeq" id="WP_151137160.1">
    <property type="nucleotide sequence ID" value="NZ_VZUS01000001.1"/>
</dbReference>
<gene>
    <name evidence="3" type="ORF">Hfx1149_08070</name>
</gene>
<accession>A0A643JUR5</accession>
<organism evidence="3">
    <name type="scientific">Haloferax sp. CBA1149</name>
    <dbReference type="NCBI Taxonomy" id="2650753"/>
    <lineage>
        <taxon>Archaea</taxon>
        <taxon>Methanobacteriati</taxon>
        <taxon>Methanobacteriota</taxon>
        <taxon>Stenosarchaea group</taxon>
        <taxon>Halobacteria</taxon>
        <taxon>Halobacteriales</taxon>
        <taxon>Haloferacaceae</taxon>
        <taxon>Haloferax</taxon>
    </lineage>
</organism>
<feature type="domain" description="Methanogenesis regulatory protein FilR1 middle" evidence="1">
    <location>
        <begin position="125"/>
        <end position="252"/>
    </location>
</feature>
<dbReference type="AlphaFoldDB" id="A0A643JUR5"/>